<accession>A0AA38X0P5</accession>
<reference evidence="2" key="1">
    <citation type="submission" date="2022-10" db="EMBL/GenBank/DDBJ databases">
        <title>Culturing micro-colonial fungi from biological soil crusts in the Mojave desert and describing Neophaeococcomyces mojavensis, and introducing the new genera and species Taxawa tesnikishii.</title>
        <authorList>
            <person name="Kurbessoian T."/>
            <person name="Stajich J.E."/>
        </authorList>
    </citation>
    <scope>NUCLEOTIDE SEQUENCE</scope>
    <source>
        <strain evidence="2">TK_41</strain>
    </source>
</reference>
<dbReference type="PANTHER" id="PTHR46082">
    <property type="entry name" value="ATP/GTP-BINDING PROTEIN-RELATED"/>
    <property type="match status" value="1"/>
</dbReference>
<evidence type="ECO:0000313" key="2">
    <source>
        <dbReference type="EMBL" id="KAJ9604631.1"/>
    </source>
</evidence>
<gene>
    <name evidence="2" type="ORF">H2200_010745</name>
</gene>
<dbReference type="PANTHER" id="PTHR46082:SF11">
    <property type="entry name" value="AAA+ ATPASE DOMAIN-CONTAINING PROTEIN-RELATED"/>
    <property type="match status" value="1"/>
</dbReference>
<keyword evidence="3" id="KW-1185">Reference proteome</keyword>
<name>A0AA38X0P5_9EURO</name>
<dbReference type="InterPro" id="IPR053137">
    <property type="entry name" value="NLR-like"/>
</dbReference>
<sequence>MAQYCKDHHDFKIGWITAIQTEYVAACALLDDEYDPLPSVSREDNNSYTFGRMGKHDVVIATLPTGRYGLTSAANVAKDMMRSFPSLRFGLLVGIAGGVPGTSHDIRLGDVVVGTPDRASGGVIHYAYGKTVQNRPFERTGSLNAPPSILLTAVQHLAATHERKGHHIQKTIEAMVERWSKLEAYRRPPTETDVLYKPSGKAVQPAVVRREPRNADEDDPKIHYGLIGSADQLMKNALVRDKIAEREGILCFEMEASGLMNDFPCLVIRGICDYADSHKNKTWQPYAAATAASYAKELLQLIPSQVPSQRTNPPEAGNGAFTNFGIVQNQSGQQILWRAGGLWCTCGAVTQPGLRLAALLQTGRETSLSTAFKSLRTKYSAASDIPWQHLLSFSKVYGMQRKTLEHHISG</sequence>
<evidence type="ECO:0000259" key="1">
    <source>
        <dbReference type="Pfam" id="PF01048"/>
    </source>
</evidence>
<dbReference type="SUPFAM" id="SSF53167">
    <property type="entry name" value="Purine and uridine phosphorylases"/>
    <property type="match status" value="1"/>
</dbReference>
<proteinExistence type="predicted"/>
<dbReference type="Gene3D" id="3.40.50.1580">
    <property type="entry name" value="Nucleoside phosphorylase domain"/>
    <property type="match status" value="1"/>
</dbReference>
<feature type="domain" description="Nucleoside phosphorylase" evidence="1">
    <location>
        <begin position="12"/>
        <end position="290"/>
    </location>
</feature>
<dbReference type="InterPro" id="IPR035994">
    <property type="entry name" value="Nucleoside_phosphorylase_sf"/>
</dbReference>
<dbReference type="Proteomes" id="UP001172673">
    <property type="component" value="Unassembled WGS sequence"/>
</dbReference>
<evidence type="ECO:0000313" key="3">
    <source>
        <dbReference type="Proteomes" id="UP001172673"/>
    </source>
</evidence>
<dbReference type="Pfam" id="PF01048">
    <property type="entry name" value="PNP_UDP_1"/>
    <property type="match status" value="1"/>
</dbReference>
<dbReference type="EMBL" id="JAPDRK010000018">
    <property type="protein sequence ID" value="KAJ9604631.1"/>
    <property type="molecule type" value="Genomic_DNA"/>
</dbReference>
<comment type="caution">
    <text evidence="2">The sequence shown here is derived from an EMBL/GenBank/DDBJ whole genome shotgun (WGS) entry which is preliminary data.</text>
</comment>
<dbReference type="GO" id="GO:0003824">
    <property type="term" value="F:catalytic activity"/>
    <property type="evidence" value="ECO:0007669"/>
    <property type="project" value="InterPro"/>
</dbReference>
<dbReference type="InterPro" id="IPR000845">
    <property type="entry name" value="Nucleoside_phosphorylase_d"/>
</dbReference>
<protein>
    <recommendedName>
        <fullName evidence="1">Nucleoside phosphorylase domain-containing protein</fullName>
    </recommendedName>
</protein>
<dbReference type="GO" id="GO:0009116">
    <property type="term" value="P:nucleoside metabolic process"/>
    <property type="evidence" value="ECO:0007669"/>
    <property type="project" value="InterPro"/>
</dbReference>
<organism evidence="2 3">
    <name type="scientific">Cladophialophora chaetospira</name>
    <dbReference type="NCBI Taxonomy" id="386627"/>
    <lineage>
        <taxon>Eukaryota</taxon>
        <taxon>Fungi</taxon>
        <taxon>Dikarya</taxon>
        <taxon>Ascomycota</taxon>
        <taxon>Pezizomycotina</taxon>
        <taxon>Eurotiomycetes</taxon>
        <taxon>Chaetothyriomycetidae</taxon>
        <taxon>Chaetothyriales</taxon>
        <taxon>Herpotrichiellaceae</taxon>
        <taxon>Cladophialophora</taxon>
    </lineage>
</organism>
<dbReference type="AlphaFoldDB" id="A0AA38X0P5"/>